<sequence>MLKDIPKIQRQALKTEIKTCSSPISNIIYYSILIETSSTMSPYNLIIKTFVTQLQKTNKSNQIQIITYDDNVNTIFEFESNPNIFKESLKEIKFSKDNQETKLGEALKICCSNIEADWSTDIISKIIIFSSGESTDESGDELVDILSLDNIEIFGLAGGINVEESVKYLQLLLPDQKVIPLSKNLSQDFKKLIGSGYNNNTIGDDAKILPTNCPINIEVYPHSNETSSIKNNLLLDVVIKPDGNASLIPAGTKVTFCSSKYYSGYTINLKDDLVFGEPYEETIILEFKKGQIENFPSKINFTIQIANDKDNLHEGHVALNISYFLGELKSKFRCCIGVEGGIGNGKSTLLNGFVNLFNPTNELEEYFITNRSIGTHVTTSFSNTSLKEILSSKQDIHPLQQSFHDFDIAWCDSWGFTDSDISLKYKADGTLYHGVSKDKCIIQQPLDCYRINCFIFVVSIINFAEINALTKIEKKIMEVIDLGITPLLAITFVDTITINHYQDIMRAKPFNLSVQDSNIFIINNYTEKETHRDITKDVQYLRLLTKAVQLCKIGKEKELMDKLKSLSINNVDSFSKTPIKNQSILDGESSFTNSISASPAQAQKSPHRINVIIDVVPDSKETVFTSFEIEASLDETISELKFRLINEIGSNMNADDWRITKETGTVLLESPKLSSVFKSYEHLDSLKLILKKKVRLF</sequence>
<evidence type="ECO:0000313" key="3">
    <source>
        <dbReference type="Proteomes" id="UP001344447"/>
    </source>
</evidence>
<evidence type="ECO:0000259" key="1">
    <source>
        <dbReference type="PROSITE" id="PS50234"/>
    </source>
</evidence>
<dbReference type="SUPFAM" id="SSF53300">
    <property type="entry name" value="vWA-like"/>
    <property type="match status" value="1"/>
</dbReference>
<dbReference type="InterPro" id="IPR036465">
    <property type="entry name" value="vWFA_dom_sf"/>
</dbReference>
<dbReference type="InterPro" id="IPR002035">
    <property type="entry name" value="VWF_A"/>
</dbReference>
<proteinExistence type="predicted"/>
<dbReference type="AlphaFoldDB" id="A0AAN7TV73"/>
<dbReference type="EMBL" id="JAVFKY010000005">
    <property type="protein sequence ID" value="KAK5576023.1"/>
    <property type="molecule type" value="Genomic_DNA"/>
</dbReference>
<reference evidence="2 3" key="1">
    <citation type="submission" date="2023-11" db="EMBL/GenBank/DDBJ databases">
        <title>Dfirmibasis_genome.</title>
        <authorList>
            <person name="Edelbroek B."/>
            <person name="Kjellin J."/>
            <person name="Jerlstrom-Hultqvist J."/>
            <person name="Soderbom F."/>
        </authorList>
    </citation>
    <scope>NUCLEOTIDE SEQUENCE [LARGE SCALE GENOMIC DNA]</scope>
    <source>
        <strain evidence="2 3">TNS-C-14</strain>
    </source>
</reference>
<accession>A0AAN7TV73</accession>
<evidence type="ECO:0000313" key="2">
    <source>
        <dbReference type="EMBL" id="KAK5576023.1"/>
    </source>
</evidence>
<dbReference type="Gene3D" id="3.40.50.300">
    <property type="entry name" value="P-loop containing nucleotide triphosphate hydrolases"/>
    <property type="match status" value="1"/>
</dbReference>
<dbReference type="InterPro" id="IPR027417">
    <property type="entry name" value="P-loop_NTPase"/>
</dbReference>
<keyword evidence="3" id="KW-1185">Reference proteome</keyword>
<dbReference type="SUPFAM" id="SSF52540">
    <property type="entry name" value="P-loop containing nucleoside triphosphate hydrolases"/>
    <property type="match status" value="1"/>
</dbReference>
<feature type="domain" description="VWFA" evidence="1">
    <location>
        <begin position="29"/>
        <end position="202"/>
    </location>
</feature>
<dbReference type="Proteomes" id="UP001344447">
    <property type="component" value="Unassembled WGS sequence"/>
</dbReference>
<name>A0AAN7TV73_9MYCE</name>
<dbReference type="Pfam" id="PF13519">
    <property type="entry name" value="VWA_2"/>
    <property type="match status" value="1"/>
</dbReference>
<gene>
    <name evidence="2" type="ORF">RB653_007161</name>
</gene>
<organism evidence="2 3">
    <name type="scientific">Dictyostelium firmibasis</name>
    <dbReference type="NCBI Taxonomy" id="79012"/>
    <lineage>
        <taxon>Eukaryota</taxon>
        <taxon>Amoebozoa</taxon>
        <taxon>Evosea</taxon>
        <taxon>Eumycetozoa</taxon>
        <taxon>Dictyostelia</taxon>
        <taxon>Dictyosteliales</taxon>
        <taxon>Dictyosteliaceae</taxon>
        <taxon>Dictyostelium</taxon>
    </lineage>
</organism>
<protein>
    <recommendedName>
        <fullName evidence="1">VWFA domain-containing protein</fullName>
    </recommendedName>
</protein>
<dbReference type="PANTHER" id="PTHR14241:SF32">
    <property type="entry name" value="VWFA DOMAIN-CONTAINING PROTEIN-RELATED"/>
    <property type="match status" value="1"/>
</dbReference>
<comment type="caution">
    <text evidence="2">The sequence shown here is derived from an EMBL/GenBank/DDBJ whole genome shotgun (WGS) entry which is preliminary data.</text>
</comment>
<dbReference type="PROSITE" id="PS50234">
    <property type="entry name" value="VWFA"/>
    <property type="match status" value="1"/>
</dbReference>
<dbReference type="Gene3D" id="3.40.50.410">
    <property type="entry name" value="von Willebrand factor, type A domain"/>
    <property type="match status" value="1"/>
</dbReference>
<dbReference type="PANTHER" id="PTHR14241">
    <property type="entry name" value="INTERFERON-INDUCED PROTEIN 44"/>
    <property type="match status" value="1"/>
</dbReference>